<reference evidence="2 3" key="1">
    <citation type="journal article" date="2023" name="Plants (Basel)">
        <title>Bridging the Gap: Combining Genomics and Transcriptomics Approaches to Understand Stylosanthes scabra, an Orphan Legume from the Brazilian Caatinga.</title>
        <authorList>
            <person name="Ferreira-Neto J.R.C."/>
            <person name="da Silva M.D."/>
            <person name="Binneck E."/>
            <person name="de Melo N.F."/>
            <person name="da Silva R.H."/>
            <person name="de Melo A.L.T.M."/>
            <person name="Pandolfi V."/>
            <person name="Bustamante F.O."/>
            <person name="Brasileiro-Vidal A.C."/>
            <person name="Benko-Iseppon A.M."/>
        </authorList>
    </citation>
    <scope>NUCLEOTIDE SEQUENCE [LARGE SCALE GENOMIC DNA]</scope>
    <source>
        <tissue evidence="2">Leaves</tissue>
    </source>
</reference>
<dbReference type="Proteomes" id="UP001341840">
    <property type="component" value="Unassembled WGS sequence"/>
</dbReference>
<feature type="compositionally biased region" description="Basic residues" evidence="1">
    <location>
        <begin position="70"/>
        <end position="80"/>
    </location>
</feature>
<evidence type="ECO:0000313" key="3">
    <source>
        <dbReference type="Proteomes" id="UP001341840"/>
    </source>
</evidence>
<dbReference type="EMBL" id="JASCZI010090751">
    <property type="protein sequence ID" value="MED6146040.1"/>
    <property type="molecule type" value="Genomic_DNA"/>
</dbReference>
<accession>A0ABU6TBE7</accession>
<organism evidence="2 3">
    <name type="scientific">Stylosanthes scabra</name>
    <dbReference type="NCBI Taxonomy" id="79078"/>
    <lineage>
        <taxon>Eukaryota</taxon>
        <taxon>Viridiplantae</taxon>
        <taxon>Streptophyta</taxon>
        <taxon>Embryophyta</taxon>
        <taxon>Tracheophyta</taxon>
        <taxon>Spermatophyta</taxon>
        <taxon>Magnoliopsida</taxon>
        <taxon>eudicotyledons</taxon>
        <taxon>Gunneridae</taxon>
        <taxon>Pentapetalae</taxon>
        <taxon>rosids</taxon>
        <taxon>fabids</taxon>
        <taxon>Fabales</taxon>
        <taxon>Fabaceae</taxon>
        <taxon>Papilionoideae</taxon>
        <taxon>50 kb inversion clade</taxon>
        <taxon>dalbergioids sensu lato</taxon>
        <taxon>Dalbergieae</taxon>
        <taxon>Pterocarpus clade</taxon>
        <taxon>Stylosanthes</taxon>
    </lineage>
</organism>
<evidence type="ECO:0000256" key="1">
    <source>
        <dbReference type="SAM" id="MobiDB-lite"/>
    </source>
</evidence>
<keyword evidence="3" id="KW-1185">Reference proteome</keyword>
<proteinExistence type="predicted"/>
<feature type="region of interest" description="Disordered" evidence="1">
    <location>
        <begin position="62"/>
        <end position="193"/>
    </location>
</feature>
<name>A0ABU6TBE7_9FABA</name>
<evidence type="ECO:0000313" key="2">
    <source>
        <dbReference type="EMBL" id="MED6146040.1"/>
    </source>
</evidence>
<sequence>MGVGVPCKHAVAAIAMHRKGGYSPNDFVHMSLTMDAVRATYNYAVQPVPSLEFWNPNGCDGIEPPPIVRPAKRPRQRRIKDHVDMIVGNKDTTTSEHASNSVNAPQTPTDPLEKARKSKKKKPRIAPASNIGHAEEVDLSQSTPTPEEPHAPSSTPPANPPPVRFRMKQPIITPPPQQHSIQRSHKHSPSCPLLVSSLLRTFDKS</sequence>
<feature type="compositionally biased region" description="Polar residues" evidence="1">
    <location>
        <begin position="90"/>
        <end position="109"/>
    </location>
</feature>
<protein>
    <recommendedName>
        <fullName evidence="4">SWIM-type domain-containing protein</fullName>
    </recommendedName>
</protein>
<evidence type="ECO:0008006" key="4">
    <source>
        <dbReference type="Google" id="ProtNLM"/>
    </source>
</evidence>
<feature type="compositionally biased region" description="Pro residues" evidence="1">
    <location>
        <begin position="154"/>
        <end position="163"/>
    </location>
</feature>
<comment type="caution">
    <text evidence="2">The sequence shown here is derived from an EMBL/GenBank/DDBJ whole genome shotgun (WGS) entry which is preliminary data.</text>
</comment>
<gene>
    <name evidence="2" type="ORF">PIB30_030833</name>
</gene>